<accession>A0A1F5FAV7</accession>
<evidence type="ECO:0000313" key="8">
    <source>
        <dbReference type="Proteomes" id="UP000177187"/>
    </source>
</evidence>
<proteinExistence type="predicted"/>
<dbReference type="NCBIfam" id="TIGR01352">
    <property type="entry name" value="tonB_Cterm"/>
    <property type="match status" value="1"/>
</dbReference>
<gene>
    <name evidence="7" type="ORF">A2Y64_00380</name>
</gene>
<evidence type="ECO:0000256" key="4">
    <source>
        <dbReference type="ARBA" id="ARBA00023136"/>
    </source>
</evidence>
<sequence>MEPNERGWRGIRRFLLLSLLVNLLILMWVTRFGVAQGEPPFRSGGPINVLSIVTEPDAEPQRLATIRQLMDSITEPIVVDDKDIETEEEEGRPEAESVQSRPAVETFDYRYDYRMPAVIVQPVLVGGRHDPVMPESLSSSRWEGTVTLGLLIDAQGRLVDMWVEESSGREDADRDALTCYRDTQWRPATVDGRPTVCQLFVNVPYEQAYQTAGF</sequence>
<reference evidence="7 8" key="1">
    <citation type="journal article" date="2016" name="Nat. Commun.">
        <title>Thousands of microbial genomes shed light on interconnected biogeochemical processes in an aquifer system.</title>
        <authorList>
            <person name="Anantharaman K."/>
            <person name="Brown C.T."/>
            <person name="Hug L.A."/>
            <person name="Sharon I."/>
            <person name="Castelle C.J."/>
            <person name="Probst A.J."/>
            <person name="Thomas B.C."/>
            <person name="Singh A."/>
            <person name="Wilkins M.J."/>
            <person name="Karaoz U."/>
            <person name="Brodie E.L."/>
            <person name="Williams K.H."/>
            <person name="Hubbard S.S."/>
            <person name="Banfield J.F."/>
        </authorList>
    </citation>
    <scope>NUCLEOTIDE SEQUENCE [LARGE SCALE GENOMIC DNA]</scope>
</reference>
<dbReference type="Pfam" id="PF03544">
    <property type="entry name" value="TonB_C"/>
    <property type="match status" value="1"/>
</dbReference>
<evidence type="ECO:0000259" key="6">
    <source>
        <dbReference type="PROSITE" id="PS52015"/>
    </source>
</evidence>
<feature type="region of interest" description="Disordered" evidence="5">
    <location>
        <begin position="81"/>
        <end position="101"/>
    </location>
</feature>
<name>A0A1F5FAV7_9BACT</name>
<dbReference type="AlphaFoldDB" id="A0A1F5FAV7"/>
<dbReference type="GO" id="GO:0016020">
    <property type="term" value="C:membrane"/>
    <property type="evidence" value="ECO:0007669"/>
    <property type="project" value="UniProtKB-SubCell"/>
</dbReference>
<dbReference type="Gene3D" id="3.30.1150.10">
    <property type="match status" value="1"/>
</dbReference>
<dbReference type="SUPFAM" id="SSF74653">
    <property type="entry name" value="TolA/TonB C-terminal domain"/>
    <property type="match status" value="1"/>
</dbReference>
<dbReference type="GO" id="GO:0055085">
    <property type="term" value="P:transmembrane transport"/>
    <property type="evidence" value="ECO:0007669"/>
    <property type="project" value="InterPro"/>
</dbReference>
<evidence type="ECO:0000256" key="1">
    <source>
        <dbReference type="ARBA" id="ARBA00004167"/>
    </source>
</evidence>
<feature type="compositionally biased region" description="Acidic residues" evidence="5">
    <location>
        <begin position="82"/>
        <end position="91"/>
    </location>
</feature>
<dbReference type="STRING" id="1817816.A2Y64_00380"/>
<protein>
    <recommendedName>
        <fullName evidence="6">TonB C-terminal domain-containing protein</fullName>
    </recommendedName>
</protein>
<keyword evidence="3" id="KW-1133">Transmembrane helix</keyword>
<keyword evidence="4" id="KW-0472">Membrane</keyword>
<comment type="caution">
    <text evidence="7">The sequence shown here is derived from an EMBL/GenBank/DDBJ whole genome shotgun (WGS) entry which is preliminary data.</text>
</comment>
<comment type="subcellular location">
    <subcellularLocation>
        <location evidence="1">Membrane</location>
        <topology evidence="1">Single-pass membrane protein</topology>
    </subcellularLocation>
</comment>
<dbReference type="Proteomes" id="UP000177187">
    <property type="component" value="Unassembled WGS sequence"/>
</dbReference>
<evidence type="ECO:0000313" key="7">
    <source>
        <dbReference type="EMBL" id="OGD76755.1"/>
    </source>
</evidence>
<keyword evidence="2" id="KW-0812">Transmembrane</keyword>
<dbReference type="InterPro" id="IPR037682">
    <property type="entry name" value="TonB_C"/>
</dbReference>
<evidence type="ECO:0000256" key="5">
    <source>
        <dbReference type="SAM" id="MobiDB-lite"/>
    </source>
</evidence>
<organism evidence="7 8">
    <name type="scientific">Candidatus Coatesbacteria bacterium RBG_13_66_14</name>
    <dbReference type="NCBI Taxonomy" id="1817816"/>
    <lineage>
        <taxon>Bacteria</taxon>
        <taxon>Candidatus Coatesiibacteriota</taxon>
    </lineage>
</organism>
<dbReference type="InterPro" id="IPR006260">
    <property type="entry name" value="TonB/TolA_C"/>
</dbReference>
<dbReference type="EMBL" id="MFAF01000068">
    <property type="protein sequence ID" value="OGD76755.1"/>
    <property type="molecule type" value="Genomic_DNA"/>
</dbReference>
<feature type="domain" description="TonB C-terminal" evidence="6">
    <location>
        <begin position="118"/>
        <end position="214"/>
    </location>
</feature>
<evidence type="ECO:0000256" key="3">
    <source>
        <dbReference type="ARBA" id="ARBA00022989"/>
    </source>
</evidence>
<evidence type="ECO:0000256" key="2">
    <source>
        <dbReference type="ARBA" id="ARBA00022692"/>
    </source>
</evidence>
<dbReference type="PROSITE" id="PS52015">
    <property type="entry name" value="TONB_CTD"/>
    <property type="match status" value="1"/>
</dbReference>